<evidence type="ECO:0000256" key="10">
    <source>
        <dbReference type="SAM" id="Phobius"/>
    </source>
</evidence>
<feature type="transmembrane region" description="Helical" evidence="10">
    <location>
        <begin position="109"/>
        <end position="127"/>
    </location>
</feature>
<dbReference type="SUPFAM" id="SSF90123">
    <property type="entry name" value="ABC transporter transmembrane region"/>
    <property type="match status" value="1"/>
</dbReference>
<dbReference type="Gene3D" id="3.40.50.300">
    <property type="entry name" value="P-loop containing nucleotide triphosphate hydrolases"/>
    <property type="match status" value="1"/>
</dbReference>
<keyword evidence="2" id="KW-0813">Transport</keyword>
<proteinExistence type="predicted"/>
<sequence>MSPDPDRRGAAPDPGPRSGPGARPETGPETGPGTGAEDGAIPGGPAPGARDSRLADLLGWIWRTYLRRHRRPLFAGMVLMALEGASLGLLARMMEPMFDRVFTAGDSGAMWWVGGAILGIFLLRAVTSMGNRILLTRIRERTAAEMRGDLLSHLMTLDGAFHQRNPPGALIERVQGDVGQVGNLWSGIITGFGRDLVSVVALLVVALTVDWRWTLVALVGIPVLVLPAMLAQSYVRRRARGAREIAARMSTRLDEVFHGLMPVKLNRLERYQSGRYARLARERVRAETRSATGQAAIPALMDVMSGVGFVAVLVFGGREIIAGEKSVGEFLSFFTAMALTFEPLRRLGNLSGQWQATAASIERIRALLGERSALPGPAAPRPAPAGAPEIALRDVRLRYGDLPVLNGLTFTAPAGRTTALIGPSGAGKSTVFNLLTRMVDPEGGLVTIGGVAPSEMDLSALRDLFSVVTQDSLLFDETIRENILLGRTDVSEARLAEVLEAAHVADFLPRLDAGIDTPAGPRGSALSGGQRQRVAIARALLRDAPILLLDEATSALDTASEAVVQAALDRLAAGRTVIVIAHRLSTIRRADRIVVMEGGRAVETGTHEALIAAAGTYARLHALQSDPTSGLDRTGEAP</sequence>
<dbReference type="InterPro" id="IPR011527">
    <property type="entry name" value="ABC1_TM_dom"/>
</dbReference>
<dbReference type="PROSITE" id="PS50893">
    <property type="entry name" value="ABC_TRANSPORTER_2"/>
    <property type="match status" value="1"/>
</dbReference>
<dbReference type="InterPro" id="IPR017871">
    <property type="entry name" value="ABC_transporter-like_CS"/>
</dbReference>
<dbReference type="RefSeq" id="WP_083601186.1">
    <property type="nucleotide sequence ID" value="NZ_FQYO01000002.1"/>
</dbReference>
<evidence type="ECO:0000259" key="12">
    <source>
        <dbReference type="PROSITE" id="PS50929"/>
    </source>
</evidence>
<dbReference type="SMART" id="SM00382">
    <property type="entry name" value="AAA"/>
    <property type="match status" value="1"/>
</dbReference>
<feature type="transmembrane region" description="Helical" evidence="10">
    <location>
        <begin position="295"/>
        <end position="316"/>
    </location>
</feature>
<keyword evidence="6 13" id="KW-0067">ATP-binding</keyword>
<keyword evidence="14" id="KW-1185">Reference proteome</keyword>
<dbReference type="GO" id="GO:0140359">
    <property type="term" value="F:ABC-type transporter activity"/>
    <property type="evidence" value="ECO:0007669"/>
    <property type="project" value="InterPro"/>
</dbReference>
<dbReference type="AlphaFoldDB" id="A0A1M6CRW1"/>
<accession>A0A1M6CRW1</accession>
<evidence type="ECO:0000256" key="7">
    <source>
        <dbReference type="ARBA" id="ARBA00022989"/>
    </source>
</evidence>
<keyword evidence="7 10" id="KW-1133">Transmembrane helix</keyword>
<dbReference type="Pfam" id="PF00005">
    <property type="entry name" value="ABC_tran"/>
    <property type="match status" value="1"/>
</dbReference>
<keyword evidence="3" id="KW-1003">Cell membrane</keyword>
<dbReference type="PROSITE" id="PS00211">
    <property type="entry name" value="ABC_TRANSPORTER_1"/>
    <property type="match status" value="1"/>
</dbReference>
<feature type="region of interest" description="Disordered" evidence="9">
    <location>
        <begin position="1"/>
        <end position="48"/>
    </location>
</feature>
<dbReference type="InterPro" id="IPR003439">
    <property type="entry name" value="ABC_transporter-like_ATP-bd"/>
</dbReference>
<evidence type="ECO:0000259" key="11">
    <source>
        <dbReference type="PROSITE" id="PS50893"/>
    </source>
</evidence>
<dbReference type="Gene3D" id="1.20.1560.10">
    <property type="entry name" value="ABC transporter type 1, transmembrane domain"/>
    <property type="match status" value="1"/>
</dbReference>
<dbReference type="InterPro" id="IPR003593">
    <property type="entry name" value="AAA+_ATPase"/>
</dbReference>
<evidence type="ECO:0000256" key="8">
    <source>
        <dbReference type="ARBA" id="ARBA00023136"/>
    </source>
</evidence>
<feature type="transmembrane region" description="Helical" evidence="10">
    <location>
        <begin position="73"/>
        <end position="94"/>
    </location>
</feature>
<dbReference type="GO" id="GO:0005886">
    <property type="term" value="C:plasma membrane"/>
    <property type="evidence" value="ECO:0007669"/>
    <property type="project" value="UniProtKB-SubCell"/>
</dbReference>
<dbReference type="PANTHER" id="PTHR24221:SF654">
    <property type="entry name" value="ATP-BINDING CASSETTE SUB-FAMILY B MEMBER 6"/>
    <property type="match status" value="1"/>
</dbReference>
<evidence type="ECO:0000313" key="13">
    <source>
        <dbReference type="EMBL" id="SHI63699.1"/>
    </source>
</evidence>
<dbReference type="STRING" id="1447782.SAMN05444417_1332"/>
<name>A0A1M6CRW1_9RHOB</name>
<dbReference type="PROSITE" id="PS50929">
    <property type="entry name" value="ABC_TM1F"/>
    <property type="match status" value="1"/>
</dbReference>
<evidence type="ECO:0000313" key="14">
    <source>
        <dbReference type="Proteomes" id="UP000184292"/>
    </source>
</evidence>
<keyword evidence="8 10" id="KW-0472">Membrane</keyword>
<feature type="compositionally biased region" description="Basic and acidic residues" evidence="9">
    <location>
        <begin position="1"/>
        <end position="10"/>
    </location>
</feature>
<feature type="transmembrane region" description="Helical" evidence="10">
    <location>
        <begin position="215"/>
        <end position="235"/>
    </location>
</feature>
<dbReference type="PANTHER" id="PTHR24221">
    <property type="entry name" value="ATP-BINDING CASSETTE SUB-FAMILY B"/>
    <property type="match status" value="1"/>
</dbReference>
<dbReference type="EMBL" id="FQYO01000002">
    <property type="protein sequence ID" value="SHI63699.1"/>
    <property type="molecule type" value="Genomic_DNA"/>
</dbReference>
<dbReference type="GO" id="GO:0034040">
    <property type="term" value="F:ATPase-coupled lipid transmembrane transporter activity"/>
    <property type="evidence" value="ECO:0007669"/>
    <property type="project" value="TreeGrafter"/>
</dbReference>
<evidence type="ECO:0000256" key="3">
    <source>
        <dbReference type="ARBA" id="ARBA00022475"/>
    </source>
</evidence>
<dbReference type="GO" id="GO:0005524">
    <property type="term" value="F:ATP binding"/>
    <property type="evidence" value="ECO:0007669"/>
    <property type="project" value="UniProtKB-KW"/>
</dbReference>
<gene>
    <name evidence="13" type="ORF">SAMN05444417_1332</name>
</gene>
<reference evidence="13 14" key="1">
    <citation type="submission" date="2016-11" db="EMBL/GenBank/DDBJ databases">
        <authorList>
            <person name="Jaros S."/>
            <person name="Januszkiewicz K."/>
            <person name="Wedrychowicz H."/>
        </authorList>
    </citation>
    <scope>NUCLEOTIDE SEQUENCE [LARGE SCALE GENOMIC DNA]</scope>
    <source>
        <strain evidence="13 14">DSM 100565</strain>
    </source>
</reference>
<evidence type="ECO:0000256" key="9">
    <source>
        <dbReference type="SAM" id="MobiDB-lite"/>
    </source>
</evidence>
<protein>
    <submittedName>
        <fullName evidence="13">ATP-binding cassette, subfamily B/ATP-binding cassette, subfamily B, MsbA</fullName>
    </submittedName>
</protein>
<dbReference type="InterPro" id="IPR039421">
    <property type="entry name" value="Type_1_exporter"/>
</dbReference>
<feature type="domain" description="ABC transmembrane type-1" evidence="12">
    <location>
        <begin position="74"/>
        <end position="356"/>
    </location>
</feature>
<keyword evidence="5" id="KW-0547">Nucleotide-binding</keyword>
<dbReference type="SUPFAM" id="SSF52540">
    <property type="entry name" value="P-loop containing nucleoside triphosphate hydrolases"/>
    <property type="match status" value="1"/>
</dbReference>
<feature type="domain" description="ABC transporter" evidence="11">
    <location>
        <begin position="390"/>
        <end position="623"/>
    </location>
</feature>
<dbReference type="GO" id="GO:0016887">
    <property type="term" value="F:ATP hydrolysis activity"/>
    <property type="evidence" value="ECO:0007669"/>
    <property type="project" value="InterPro"/>
</dbReference>
<feature type="compositionally biased region" description="Low complexity" evidence="9">
    <location>
        <begin position="19"/>
        <end position="29"/>
    </location>
</feature>
<evidence type="ECO:0000256" key="6">
    <source>
        <dbReference type="ARBA" id="ARBA00022840"/>
    </source>
</evidence>
<organism evidence="13 14">
    <name type="scientific">Wenxinia saemankumensis</name>
    <dbReference type="NCBI Taxonomy" id="1447782"/>
    <lineage>
        <taxon>Bacteria</taxon>
        <taxon>Pseudomonadati</taxon>
        <taxon>Pseudomonadota</taxon>
        <taxon>Alphaproteobacteria</taxon>
        <taxon>Rhodobacterales</taxon>
        <taxon>Roseobacteraceae</taxon>
        <taxon>Wenxinia</taxon>
    </lineage>
</organism>
<evidence type="ECO:0000256" key="2">
    <source>
        <dbReference type="ARBA" id="ARBA00022448"/>
    </source>
</evidence>
<keyword evidence="4 10" id="KW-0812">Transmembrane</keyword>
<dbReference type="FunFam" id="3.40.50.300:FF:000221">
    <property type="entry name" value="Multidrug ABC transporter ATP-binding protein"/>
    <property type="match status" value="1"/>
</dbReference>
<dbReference type="Proteomes" id="UP000184292">
    <property type="component" value="Unassembled WGS sequence"/>
</dbReference>
<evidence type="ECO:0000256" key="4">
    <source>
        <dbReference type="ARBA" id="ARBA00022692"/>
    </source>
</evidence>
<dbReference type="OrthoDB" id="9808328at2"/>
<evidence type="ECO:0000256" key="5">
    <source>
        <dbReference type="ARBA" id="ARBA00022741"/>
    </source>
</evidence>
<evidence type="ECO:0000256" key="1">
    <source>
        <dbReference type="ARBA" id="ARBA00004651"/>
    </source>
</evidence>
<comment type="subcellular location">
    <subcellularLocation>
        <location evidence="1">Cell membrane</location>
        <topology evidence="1">Multi-pass membrane protein</topology>
    </subcellularLocation>
</comment>
<dbReference type="Pfam" id="PF00664">
    <property type="entry name" value="ABC_membrane"/>
    <property type="match status" value="1"/>
</dbReference>
<dbReference type="CDD" id="cd18552">
    <property type="entry name" value="ABC_6TM_MsbA_like"/>
    <property type="match status" value="1"/>
</dbReference>
<feature type="transmembrane region" description="Helical" evidence="10">
    <location>
        <begin position="192"/>
        <end position="209"/>
    </location>
</feature>
<dbReference type="InterPro" id="IPR036640">
    <property type="entry name" value="ABC1_TM_sf"/>
</dbReference>
<dbReference type="InterPro" id="IPR027417">
    <property type="entry name" value="P-loop_NTPase"/>
</dbReference>